<dbReference type="EMBL" id="CADEBC010000509">
    <property type="protein sequence ID" value="CAB3241413.1"/>
    <property type="molecule type" value="Genomic_DNA"/>
</dbReference>
<gene>
    <name evidence="1" type="ORF">APLA_LOCUS8599</name>
    <name evidence="2" type="ORF">APLA_LOCUS8600</name>
    <name evidence="3" type="ORF">APLA_LOCUS8601</name>
    <name evidence="4" type="ORF">APLA_LOCUS8602</name>
</gene>
<dbReference type="AlphaFoldDB" id="A0A8S1A9C7"/>
<sequence>MSLSVALPAPAPPHLRLHAACEAGARLLAAIARWFKSVPAAATLPACRPPPPCREYTHCLSIVYVAERGAACAGAAAPAPARRVRGGRAPARRHRALVQERAGRRHPAVSILIASLLSMSLSVALPAPAPPHLRLHAACEAGARLLAAIARWFKSVPAAATLP</sequence>
<keyword evidence="5" id="KW-1185">Reference proteome</keyword>
<dbReference type="EMBL" id="CADEBC010000509">
    <property type="protein sequence ID" value="CAB3241415.1"/>
    <property type="molecule type" value="Genomic_DNA"/>
</dbReference>
<accession>A0A8S1A9C7</accession>
<name>A0A8S1A9C7_ARCPL</name>
<dbReference type="EMBL" id="CADEBC010000509">
    <property type="protein sequence ID" value="CAB3241414.1"/>
    <property type="molecule type" value="Genomic_DNA"/>
</dbReference>
<reference evidence="3 5" key="1">
    <citation type="submission" date="2020-04" db="EMBL/GenBank/DDBJ databases">
        <authorList>
            <person name="Wallbank WR R."/>
            <person name="Pardo Diaz C."/>
            <person name="Kozak K."/>
            <person name="Martin S."/>
            <person name="Jiggins C."/>
            <person name="Moest M."/>
            <person name="Warren A I."/>
            <person name="Byers J.R.P. K."/>
            <person name="Montejo-Kovacevich G."/>
            <person name="Yen C E."/>
        </authorList>
    </citation>
    <scope>NUCLEOTIDE SEQUENCE [LARGE SCALE GENOMIC DNA]</scope>
</reference>
<proteinExistence type="predicted"/>
<evidence type="ECO:0000313" key="2">
    <source>
        <dbReference type="EMBL" id="CAB3241414.1"/>
    </source>
</evidence>
<evidence type="ECO:0000313" key="5">
    <source>
        <dbReference type="Proteomes" id="UP000494106"/>
    </source>
</evidence>
<comment type="caution">
    <text evidence="3">The sequence shown here is derived from an EMBL/GenBank/DDBJ whole genome shotgun (WGS) entry which is preliminary data.</text>
</comment>
<organism evidence="3 5">
    <name type="scientific">Arctia plantaginis</name>
    <name type="common">Wood tiger moth</name>
    <name type="synonym">Phalaena plantaginis</name>
    <dbReference type="NCBI Taxonomy" id="874455"/>
    <lineage>
        <taxon>Eukaryota</taxon>
        <taxon>Metazoa</taxon>
        <taxon>Ecdysozoa</taxon>
        <taxon>Arthropoda</taxon>
        <taxon>Hexapoda</taxon>
        <taxon>Insecta</taxon>
        <taxon>Pterygota</taxon>
        <taxon>Neoptera</taxon>
        <taxon>Endopterygota</taxon>
        <taxon>Lepidoptera</taxon>
        <taxon>Glossata</taxon>
        <taxon>Ditrysia</taxon>
        <taxon>Noctuoidea</taxon>
        <taxon>Erebidae</taxon>
        <taxon>Arctiinae</taxon>
        <taxon>Arctia</taxon>
    </lineage>
</organism>
<evidence type="ECO:0000313" key="3">
    <source>
        <dbReference type="EMBL" id="CAB3241415.1"/>
    </source>
</evidence>
<dbReference type="EMBL" id="CADEBC010000509">
    <property type="protein sequence ID" value="CAB3241416.1"/>
    <property type="molecule type" value="Genomic_DNA"/>
</dbReference>
<evidence type="ECO:0000313" key="4">
    <source>
        <dbReference type="EMBL" id="CAB3241416.1"/>
    </source>
</evidence>
<protein>
    <submittedName>
        <fullName evidence="3">Uncharacterized protein</fullName>
    </submittedName>
</protein>
<dbReference type="Proteomes" id="UP000494106">
    <property type="component" value="Unassembled WGS sequence"/>
</dbReference>
<evidence type="ECO:0000313" key="1">
    <source>
        <dbReference type="EMBL" id="CAB3241413.1"/>
    </source>
</evidence>